<keyword evidence="2" id="KW-0472">Membrane</keyword>
<name>A0A3D8JZ77_9BURK</name>
<evidence type="ECO:0000256" key="1">
    <source>
        <dbReference type="SAM" id="MobiDB-lite"/>
    </source>
</evidence>
<dbReference type="AlphaFoldDB" id="A0A3D8JZ77"/>
<keyword evidence="2" id="KW-1133">Transmembrane helix</keyword>
<sequence>MERMNVAFPALFLFLVALPGFLFRQFFQRNEVRTANHAPFGAVALKALLCAALFNALVASAVCLAGYEIKLRDVIHLLVGGAAPLNHIEDRLIWLDLHPVTGLGYFALTNGLALVSALLLRWLVRRWELDRVGSPFARAARGDAPWYYLFAGLDQPKNQAADGATVAAVVEYKEGSYLYTGLLDGYEVNEQGQLDRLLLLKAQRRRFEHDREYDAAAQMYQDDKTRFYPIGGDVFVLRYDDVKTLNVTYLSLHKKRQFGGQTPVQVDLGLSTIMHRTGGRNETSKHISARQRTDFPRLVNAD</sequence>
<evidence type="ECO:0000313" key="3">
    <source>
        <dbReference type="EMBL" id="RDU98190.1"/>
    </source>
</evidence>
<proteinExistence type="predicted"/>
<keyword evidence="2" id="KW-0812">Transmembrane</keyword>
<evidence type="ECO:0000256" key="2">
    <source>
        <dbReference type="SAM" id="Phobius"/>
    </source>
</evidence>
<feature type="region of interest" description="Disordered" evidence="1">
    <location>
        <begin position="276"/>
        <end position="302"/>
    </location>
</feature>
<comment type="caution">
    <text evidence="3">The sequence shown here is derived from an EMBL/GenBank/DDBJ whole genome shotgun (WGS) entry which is preliminary data.</text>
</comment>
<feature type="transmembrane region" description="Helical" evidence="2">
    <location>
        <begin position="6"/>
        <end position="23"/>
    </location>
</feature>
<organism evidence="3 4">
    <name type="scientific">Trinickia dinghuensis</name>
    <dbReference type="NCBI Taxonomy" id="2291023"/>
    <lineage>
        <taxon>Bacteria</taxon>
        <taxon>Pseudomonadati</taxon>
        <taxon>Pseudomonadota</taxon>
        <taxon>Betaproteobacteria</taxon>
        <taxon>Burkholderiales</taxon>
        <taxon>Burkholderiaceae</taxon>
        <taxon>Trinickia</taxon>
    </lineage>
</organism>
<feature type="transmembrane region" description="Helical" evidence="2">
    <location>
        <begin position="43"/>
        <end position="67"/>
    </location>
</feature>
<accession>A0A3D8JZ77</accession>
<protein>
    <submittedName>
        <fullName evidence="3">Uncharacterized protein</fullName>
    </submittedName>
</protein>
<dbReference type="EMBL" id="QRGA01000007">
    <property type="protein sequence ID" value="RDU98190.1"/>
    <property type="molecule type" value="Genomic_DNA"/>
</dbReference>
<dbReference type="Proteomes" id="UP000256838">
    <property type="component" value="Unassembled WGS sequence"/>
</dbReference>
<feature type="transmembrane region" description="Helical" evidence="2">
    <location>
        <begin position="103"/>
        <end position="124"/>
    </location>
</feature>
<reference evidence="3 4" key="1">
    <citation type="submission" date="2018-08" db="EMBL/GenBank/DDBJ databases">
        <title>Paraburkholderia sp. DHOM06 isolated from forest soil.</title>
        <authorList>
            <person name="Gao Z.-H."/>
            <person name="Qiu L.-H."/>
        </authorList>
    </citation>
    <scope>NUCLEOTIDE SEQUENCE [LARGE SCALE GENOMIC DNA]</scope>
    <source>
        <strain evidence="3 4">DHOM06</strain>
    </source>
</reference>
<evidence type="ECO:0000313" key="4">
    <source>
        <dbReference type="Proteomes" id="UP000256838"/>
    </source>
</evidence>
<gene>
    <name evidence="3" type="ORF">DWV00_12730</name>
</gene>
<keyword evidence="4" id="KW-1185">Reference proteome</keyword>